<evidence type="ECO:0000256" key="1">
    <source>
        <dbReference type="SAM" id="MobiDB-lite"/>
    </source>
</evidence>
<dbReference type="EMBL" id="JAABOE010000114">
    <property type="protein sequence ID" value="KAF3164395.1"/>
    <property type="molecule type" value="Genomic_DNA"/>
</dbReference>
<organism evidence="3 4">
    <name type="scientific">Orbilia oligospora</name>
    <name type="common">Nematode-trapping fungus</name>
    <name type="synonym">Arthrobotrys oligospora</name>
    <dbReference type="NCBI Taxonomy" id="2813651"/>
    <lineage>
        <taxon>Eukaryota</taxon>
        <taxon>Fungi</taxon>
        <taxon>Dikarya</taxon>
        <taxon>Ascomycota</taxon>
        <taxon>Pezizomycotina</taxon>
        <taxon>Orbiliomycetes</taxon>
        <taxon>Orbiliales</taxon>
        <taxon>Orbiliaceae</taxon>
        <taxon>Orbilia</taxon>
    </lineage>
</organism>
<feature type="chain" id="PRO_5028864340" evidence="2">
    <location>
        <begin position="27"/>
        <end position="366"/>
    </location>
</feature>
<feature type="compositionally biased region" description="Low complexity" evidence="1">
    <location>
        <begin position="86"/>
        <end position="100"/>
    </location>
</feature>
<accession>A0A7C8KKS6</accession>
<evidence type="ECO:0000313" key="3">
    <source>
        <dbReference type="EMBL" id="KAF3164395.1"/>
    </source>
</evidence>
<reference evidence="3 4" key="1">
    <citation type="submission" date="2019-06" db="EMBL/GenBank/DDBJ databases">
        <authorList>
            <person name="Palmer J.M."/>
        </authorList>
    </citation>
    <scope>NUCLEOTIDE SEQUENCE [LARGE SCALE GENOMIC DNA]</scope>
    <source>
        <strain evidence="3 4">TWF788</strain>
    </source>
</reference>
<dbReference type="AlphaFoldDB" id="A0A7C8KKS6"/>
<protein>
    <submittedName>
        <fullName evidence="3">Uncharacterized protein</fullName>
    </submittedName>
</protein>
<feature type="region of interest" description="Disordered" evidence="1">
    <location>
        <begin position="86"/>
        <end position="114"/>
    </location>
</feature>
<feature type="signal peptide" evidence="2">
    <location>
        <begin position="1"/>
        <end position="26"/>
    </location>
</feature>
<proteinExistence type="predicted"/>
<gene>
    <name evidence="3" type="ORF">TWF788_001180</name>
</gene>
<sequence>MQWESVTRYKMKSLITWATLTAAVLAATGRVTTVQPGCAHDNCLRKVIAGSFTTRLGYADCVSWLLTTVIPPSAVKEEVEYTLATSTATTSTKTETENFTTPPPPPPGAKRDTGHIEYLHPNEKGFKKKVKRATTSSTVVNLPPNYIIEGCTDQGGTRSASFRYSSACSCVGATAVDPFIAAQGTITATQTLPSPGTTSVEYPTKTETVYVLKASVSGGNAAAAGKYLASSTLPVSSAWLIAATGIAAATAPTLSINPDLNGKTTFGGKLIVARQSSSYTDVSFLELVDDVLPIPANNLPVSCEITPDSKITCKSPSISGGPENRGTLYLTGGAGGGAYTLRLLKDGSTPPNSDFFLFTLKPLPPT</sequence>
<evidence type="ECO:0000313" key="4">
    <source>
        <dbReference type="Proteomes" id="UP000479691"/>
    </source>
</evidence>
<dbReference type="Proteomes" id="UP000479691">
    <property type="component" value="Unassembled WGS sequence"/>
</dbReference>
<evidence type="ECO:0000256" key="2">
    <source>
        <dbReference type="SAM" id="SignalP"/>
    </source>
</evidence>
<keyword evidence="2" id="KW-0732">Signal</keyword>
<name>A0A7C8KKS6_ORBOL</name>
<comment type="caution">
    <text evidence="3">The sequence shown here is derived from an EMBL/GenBank/DDBJ whole genome shotgun (WGS) entry which is preliminary data.</text>
</comment>